<evidence type="ECO:0000256" key="1">
    <source>
        <dbReference type="SAM" id="MobiDB-lite"/>
    </source>
</evidence>
<reference evidence="2" key="1">
    <citation type="submission" date="2022-01" db="EMBL/GenBank/DDBJ databases">
        <authorList>
            <person name="King R."/>
        </authorList>
    </citation>
    <scope>NUCLEOTIDE SEQUENCE</scope>
</reference>
<dbReference type="AlphaFoldDB" id="A0A9P0CGE3"/>
<evidence type="ECO:0000313" key="2">
    <source>
        <dbReference type="EMBL" id="CAH1098709.1"/>
    </source>
</evidence>
<feature type="compositionally biased region" description="Acidic residues" evidence="1">
    <location>
        <begin position="20"/>
        <end position="40"/>
    </location>
</feature>
<protein>
    <submittedName>
        <fullName evidence="2">Uncharacterized protein</fullName>
    </submittedName>
</protein>
<name>A0A9P0CGE3_9CUCU</name>
<organism evidence="2 3">
    <name type="scientific">Psylliodes chrysocephalus</name>
    <dbReference type="NCBI Taxonomy" id="3402493"/>
    <lineage>
        <taxon>Eukaryota</taxon>
        <taxon>Metazoa</taxon>
        <taxon>Ecdysozoa</taxon>
        <taxon>Arthropoda</taxon>
        <taxon>Hexapoda</taxon>
        <taxon>Insecta</taxon>
        <taxon>Pterygota</taxon>
        <taxon>Neoptera</taxon>
        <taxon>Endopterygota</taxon>
        <taxon>Coleoptera</taxon>
        <taxon>Polyphaga</taxon>
        <taxon>Cucujiformia</taxon>
        <taxon>Chrysomeloidea</taxon>
        <taxon>Chrysomelidae</taxon>
        <taxon>Galerucinae</taxon>
        <taxon>Alticini</taxon>
        <taxon>Psylliodes</taxon>
    </lineage>
</organism>
<accession>A0A9P0CGE3</accession>
<evidence type="ECO:0000313" key="3">
    <source>
        <dbReference type="Proteomes" id="UP001153636"/>
    </source>
</evidence>
<proteinExistence type="predicted"/>
<dbReference type="EMBL" id="OV651813">
    <property type="protein sequence ID" value="CAH1098709.1"/>
    <property type="molecule type" value="Genomic_DNA"/>
</dbReference>
<gene>
    <name evidence="2" type="ORF">PSYICH_LOCUS1000</name>
</gene>
<sequence>MDELPEASCSTKKDACSDSGSEEDPYATDADSDYNPEELNDSQRDLSTDDEVVPDENFKKSIKEKTFEPLKLRPVVWFRYDKEHFLNFAFKETLNAEFLFSRSEKCAEVGITRATIIGGEIKTNDTTPVQKVTFAKLNDLKQLLPFIPPIHHDFYRIIPHLEKNQLKKTASDDPDDIAHISDIIESDRE</sequence>
<feature type="region of interest" description="Disordered" evidence="1">
    <location>
        <begin position="1"/>
        <end position="51"/>
    </location>
</feature>
<keyword evidence="3" id="KW-1185">Reference proteome</keyword>
<dbReference type="Proteomes" id="UP001153636">
    <property type="component" value="Chromosome 1"/>
</dbReference>